<evidence type="ECO:0000256" key="4">
    <source>
        <dbReference type="ARBA" id="ARBA00022801"/>
    </source>
</evidence>
<keyword evidence="7" id="KW-0812">Transmembrane</keyword>
<comment type="similarity">
    <text evidence="2">Belongs to the sulfatase family.</text>
</comment>
<dbReference type="PROSITE" id="PS00523">
    <property type="entry name" value="SULFATASE_1"/>
    <property type="match status" value="1"/>
</dbReference>
<keyword evidence="6" id="KW-0325">Glycoprotein</keyword>
<feature type="transmembrane region" description="Helical" evidence="7">
    <location>
        <begin position="7"/>
        <end position="27"/>
    </location>
</feature>
<dbReference type="InterPro" id="IPR017850">
    <property type="entry name" value="Alkaline_phosphatase_core_sf"/>
</dbReference>
<accession>T1JP99</accession>
<proteinExistence type="inferred from homology"/>
<keyword evidence="7" id="KW-0472">Membrane</keyword>
<evidence type="ECO:0000313" key="10">
    <source>
        <dbReference type="Proteomes" id="UP000014500"/>
    </source>
</evidence>
<dbReference type="Proteomes" id="UP000014500">
    <property type="component" value="Unassembled WGS sequence"/>
</dbReference>
<dbReference type="InterPro" id="IPR047115">
    <property type="entry name" value="ARSB"/>
</dbReference>
<evidence type="ECO:0000256" key="2">
    <source>
        <dbReference type="ARBA" id="ARBA00008779"/>
    </source>
</evidence>
<protein>
    <recommendedName>
        <fullName evidence="8">Sulfatase N-terminal domain-containing protein</fullName>
    </recommendedName>
</protein>
<dbReference type="EnsemblMetazoa" id="SMAR015675-RA">
    <property type="protein sequence ID" value="SMAR015675-PA"/>
    <property type="gene ID" value="SMAR015675"/>
</dbReference>
<dbReference type="Pfam" id="PF00884">
    <property type="entry name" value="Sulfatase"/>
    <property type="match status" value="1"/>
</dbReference>
<evidence type="ECO:0000313" key="9">
    <source>
        <dbReference type="EnsemblMetazoa" id="SMAR015675-PA"/>
    </source>
</evidence>
<dbReference type="Gene3D" id="3.30.1120.10">
    <property type="match status" value="1"/>
</dbReference>
<comment type="cofactor">
    <cofactor evidence="1">
        <name>Ca(2+)</name>
        <dbReference type="ChEBI" id="CHEBI:29108"/>
    </cofactor>
</comment>
<reference evidence="10" key="1">
    <citation type="submission" date="2011-05" db="EMBL/GenBank/DDBJ databases">
        <authorList>
            <person name="Richards S.R."/>
            <person name="Qu J."/>
            <person name="Jiang H."/>
            <person name="Jhangiani S.N."/>
            <person name="Agravi P."/>
            <person name="Goodspeed R."/>
            <person name="Gross S."/>
            <person name="Mandapat C."/>
            <person name="Jackson L."/>
            <person name="Mathew T."/>
            <person name="Pu L."/>
            <person name="Thornton R."/>
            <person name="Saada N."/>
            <person name="Wilczek-Boney K.B."/>
            <person name="Lee S."/>
            <person name="Kovar C."/>
            <person name="Wu Y."/>
            <person name="Scherer S.E."/>
            <person name="Worley K.C."/>
            <person name="Muzny D.M."/>
            <person name="Gibbs R."/>
        </authorList>
    </citation>
    <scope>NUCLEOTIDE SEQUENCE</scope>
    <source>
        <strain evidence="10">Brora</strain>
    </source>
</reference>
<keyword evidence="7" id="KW-1133">Transmembrane helix</keyword>
<feature type="domain" description="Sulfatase N-terminal" evidence="8">
    <location>
        <begin position="37"/>
        <end position="329"/>
    </location>
</feature>
<dbReference type="OMA" id="MEVPDYG"/>
<name>T1JP99_STRMM</name>
<dbReference type="PANTHER" id="PTHR10342">
    <property type="entry name" value="ARYLSULFATASE"/>
    <property type="match status" value="1"/>
</dbReference>
<dbReference type="eggNOG" id="KOG3867">
    <property type="taxonomic scope" value="Eukaryota"/>
</dbReference>
<dbReference type="CDD" id="cd16029">
    <property type="entry name" value="4-S"/>
    <property type="match status" value="1"/>
</dbReference>
<dbReference type="InterPro" id="IPR000917">
    <property type="entry name" value="Sulfatase_N"/>
</dbReference>
<evidence type="ECO:0000259" key="8">
    <source>
        <dbReference type="Pfam" id="PF00884"/>
    </source>
</evidence>
<dbReference type="GO" id="GO:0008484">
    <property type="term" value="F:sulfuric ester hydrolase activity"/>
    <property type="evidence" value="ECO:0007669"/>
    <property type="project" value="InterPro"/>
</dbReference>
<evidence type="ECO:0000256" key="6">
    <source>
        <dbReference type="ARBA" id="ARBA00023180"/>
    </source>
</evidence>
<dbReference type="GO" id="GO:0046872">
    <property type="term" value="F:metal ion binding"/>
    <property type="evidence" value="ECO:0007669"/>
    <property type="project" value="UniProtKB-KW"/>
</dbReference>
<evidence type="ECO:0000256" key="7">
    <source>
        <dbReference type="SAM" id="Phobius"/>
    </source>
</evidence>
<dbReference type="EMBL" id="JH431251">
    <property type="status" value="NOT_ANNOTATED_CDS"/>
    <property type="molecule type" value="Genomic_DNA"/>
</dbReference>
<keyword evidence="4" id="KW-0378">Hydrolase</keyword>
<dbReference type="AlphaFoldDB" id="T1JP99"/>
<evidence type="ECO:0000256" key="5">
    <source>
        <dbReference type="ARBA" id="ARBA00022837"/>
    </source>
</evidence>
<dbReference type="HOGENOM" id="CLU_006332_10_1_1"/>
<dbReference type="STRING" id="126957.T1JP99"/>
<keyword evidence="3" id="KW-0479">Metal-binding</keyword>
<dbReference type="Gene3D" id="3.40.720.10">
    <property type="entry name" value="Alkaline Phosphatase, subunit A"/>
    <property type="match status" value="1"/>
</dbReference>
<dbReference type="SUPFAM" id="SSF53649">
    <property type="entry name" value="Alkaline phosphatase-like"/>
    <property type="match status" value="1"/>
</dbReference>
<keyword evidence="5" id="KW-0106">Calcium</keyword>
<evidence type="ECO:0000256" key="3">
    <source>
        <dbReference type="ARBA" id="ARBA00022723"/>
    </source>
</evidence>
<dbReference type="PhylomeDB" id="T1JP99"/>
<evidence type="ECO:0000256" key="1">
    <source>
        <dbReference type="ARBA" id="ARBA00001913"/>
    </source>
</evidence>
<organism evidence="9 10">
    <name type="scientific">Strigamia maritima</name>
    <name type="common">European centipede</name>
    <name type="synonym">Geophilus maritimus</name>
    <dbReference type="NCBI Taxonomy" id="126957"/>
    <lineage>
        <taxon>Eukaryota</taxon>
        <taxon>Metazoa</taxon>
        <taxon>Ecdysozoa</taxon>
        <taxon>Arthropoda</taxon>
        <taxon>Myriapoda</taxon>
        <taxon>Chilopoda</taxon>
        <taxon>Pleurostigmophora</taxon>
        <taxon>Geophilomorpha</taxon>
        <taxon>Linotaeniidae</taxon>
        <taxon>Strigamia</taxon>
    </lineage>
</organism>
<dbReference type="PANTHER" id="PTHR10342:SF274">
    <property type="entry name" value="ARYLSULFATASE B"/>
    <property type="match status" value="1"/>
</dbReference>
<sequence>MKLTRVLVCTFLVVVFIVAVLIISILLTSSQKKRKVPNILFIVADDLGWNDVSWHNKDIITPNLYQLAAQGVILNQSYVQPMCTPSRAAFLTGQYPFRYGLQHFVFGPVEPMGLPLSLKTLGQHLKLLGYNTHLMGKWHLGYCSREYTPTNRGFDSFIGFYTGLNAHFTHNRTVEFNGTTYNGYNLHENETIQYRYNGTYSTYLYAQRAIEVIKTAKYAPFFIFLALQSPHSPLEVPKKYFDMYPNEKNIARRTYSGMVTAMDETVGKVIKTLKQSGQYDNTLIVFTSDNGGENIYGGNNWPLRGGKQTIWEGGTRVVGFVHSPLLKKGVILATNQGIDGVDQWPMISKDGPSARNEIIYNIDNTTVYSAAIRIDDYKLIMGDAGGPNVWMTPDNVIEAKTSRKKMHLEWRKYYDTKVEWIQLYNLKIDPCETTNIASQHPQIVKALEKRLEELKKHVVPNIHLPLDTNGLPQKWSATFSPGWCQAV</sequence>
<reference evidence="9" key="2">
    <citation type="submission" date="2015-02" db="UniProtKB">
        <authorList>
            <consortium name="EnsemblMetazoa"/>
        </authorList>
    </citation>
    <scope>IDENTIFICATION</scope>
</reference>
<keyword evidence="10" id="KW-1185">Reference proteome</keyword>
<dbReference type="InterPro" id="IPR024607">
    <property type="entry name" value="Sulfatase_CS"/>
</dbReference>